<accession>A0A2S6NGD0</accession>
<dbReference type="PIRSF" id="PIRSF012641">
    <property type="entry name" value="UCP012641"/>
    <property type="match status" value="1"/>
</dbReference>
<evidence type="ECO:0000313" key="3">
    <source>
        <dbReference type="Proteomes" id="UP000239724"/>
    </source>
</evidence>
<evidence type="ECO:0000259" key="1">
    <source>
        <dbReference type="Pfam" id="PF10005"/>
    </source>
</evidence>
<dbReference type="OrthoDB" id="256753at2"/>
<dbReference type="Pfam" id="PF15887">
    <property type="entry name" value="Peptidase_Mx"/>
    <property type="match status" value="1"/>
</dbReference>
<dbReference type="AlphaFoldDB" id="A0A2S6NGD0"/>
<evidence type="ECO:0000313" key="2">
    <source>
        <dbReference type="EMBL" id="PPQ33688.1"/>
    </source>
</evidence>
<dbReference type="RefSeq" id="WP_104519374.1">
    <property type="nucleotide sequence ID" value="NZ_NHRY01000139.1"/>
</dbReference>
<sequence>MKLFKCQNCGQVLYFENTRCESCGLQLGYLSRAMTISALQPDGAQFHALAAPDQPARLCDNAGHDACNWLLDAGGTTTLCLACRHNRTIPDLTVPLNLARWQKLERAKHHLFYSLLRLKLPLANRIDDPVHGLAFDFLADAPDAAAPKVMTGHDNGLVTIALVEADDAEREKRRTQMGEPYRSLLGHFRHEVGHYFWDVLVRDGGRLEDCRALFGDDTRDYAAALQAHYQNGPPADWQAHYVSHYASSHPWEDWAETWAHYLHIVDTLEMASAFGITVQPRISRDETLQAVIDLDPYETADMTTIIDAWLPLTFAMNSLNRAMGQPDLYPFVISPAVMTKLSFVHDVIRNRPAP</sequence>
<dbReference type="InterPro" id="IPR011201">
    <property type="entry name" value="Zinc-ribbon_6_bact"/>
</dbReference>
<organism evidence="2 3">
    <name type="scientific">Rhodopila globiformis</name>
    <name type="common">Rhodopseudomonas globiformis</name>
    <dbReference type="NCBI Taxonomy" id="1071"/>
    <lineage>
        <taxon>Bacteria</taxon>
        <taxon>Pseudomonadati</taxon>
        <taxon>Pseudomonadota</taxon>
        <taxon>Alphaproteobacteria</taxon>
        <taxon>Acetobacterales</taxon>
        <taxon>Acetobacteraceae</taxon>
        <taxon>Rhodopila</taxon>
    </lineage>
</organism>
<dbReference type="Proteomes" id="UP000239724">
    <property type="component" value="Unassembled WGS sequence"/>
</dbReference>
<keyword evidence="3" id="KW-1185">Reference proteome</keyword>
<name>A0A2S6NGD0_RHOGL</name>
<feature type="domain" description="Zinc-ribbon" evidence="1">
    <location>
        <begin position="3"/>
        <end position="93"/>
    </location>
</feature>
<protein>
    <recommendedName>
        <fullName evidence="1">Zinc-ribbon domain-containing protein</fullName>
    </recommendedName>
</protein>
<dbReference type="EMBL" id="NHRY01000139">
    <property type="protein sequence ID" value="PPQ33688.1"/>
    <property type="molecule type" value="Genomic_DNA"/>
</dbReference>
<proteinExistence type="predicted"/>
<dbReference type="Gene3D" id="3.40.390.70">
    <property type="match status" value="1"/>
</dbReference>
<dbReference type="Pfam" id="PF10005">
    <property type="entry name" value="Zn_ribbon_DZR_6"/>
    <property type="match status" value="1"/>
</dbReference>
<comment type="caution">
    <text evidence="2">The sequence shown here is derived from an EMBL/GenBank/DDBJ whole genome shotgun (WGS) entry which is preliminary data.</text>
</comment>
<gene>
    <name evidence="2" type="ORF">CCS01_13515</name>
</gene>
<reference evidence="2 3" key="1">
    <citation type="journal article" date="2018" name="Arch. Microbiol.">
        <title>New insights into the metabolic potential of the phototrophic purple bacterium Rhodopila globiformis DSM 161(T) from its draft genome sequence and evidence for a vanadium-dependent nitrogenase.</title>
        <authorList>
            <person name="Imhoff J.F."/>
            <person name="Rahn T."/>
            <person name="Kunzel S."/>
            <person name="Neulinger S.C."/>
        </authorList>
    </citation>
    <scope>NUCLEOTIDE SEQUENCE [LARGE SCALE GENOMIC DNA]</scope>
    <source>
        <strain evidence="2 3">DSM 161</strain>
    </source>
</reference>
<dbReference type="InterPro" id="IPR031321">
    <property type="entry name" value="UCP012641"/>
</dbReference>